<evidence type="ECO:0008006" key="4">
    <source>
        <dbReference type="Google" id="ProtNLM"/>
    </source>
</evidence>
<evidence type="ECO:0000313" key="2">
    <source>
        <dbReference type="EMBL" id="AXK81283.1"/>
    </source>
</evidence>
<dbReference type="Proteomes" id="UP000254889">
    <property type="component" value="Chromosome"/>
</dbReference>
<dbReference type="AlphaFoldDB" id="A0A345ZWI6"/>
<gene>
    <name evidence="2" type="ORF">DW352_12625</name>
</gene>
<accession>A0A345ZWI6</accession>
<proteinExistence type="predicted"/>
<sequence>MKHTIFAVAAAGLVAAALPSTAQARCDGCGVAAGVVGGLAAGAIIGGAIANSQPRYYEPAPVYVAPPPPPPPRRVYVEEGPVCHVERQRFWDGYGWRSRRVEVCD</sequence>
<keyword evidence="3" id="KW-1185">Reference proteome</keyword>
<keyword evidence="1" id="KW-0732">Signal</keyword>
<organism evidence="2 3">
    <name type="scientific">Pseudolabrys taiwanensis</name>
    <dbReference type="NCBI Taxonomy" id="331696"/>
    <lineage>
        <taxon>Bacteria</taxon>
        <taxon>Pseudomonadati</taxon>
        <taxon>Pseudomonadota</taxon>
        <taxon>Alphaproteobacteria</taxon>
        <taxon>Hyphomicrobiales</taxon>
        <taxon>Xanthobacteraceae</taxon>
        <taxon>Pseudolabrys</taxon>
    </lineage>
</organism>
<name>A0A345ZWI6_9HYPH</name>
<dbReference type="KEGG" id="ptaw:DW352_12625"/>
<dbReference type="RefSeq" id="WP_115691662.1">
    <property type="nucleotide sequence ID" value="NZ_CP031417.1"/>
</dbReference>
<feature type="signal peptide" evidence="1">
    <location>
        <begin position="1"/>
        <end position="24"/>
    </location>
</feature>
<protein>
    <recommendedName>
        <fullName evidence="4">DUF2510 domain-containing protein</fullName>
    </recommendedName>
</protein>
<dbReference type="EMBL" id="CP031417">
    <property type="protein sequence ID" value="AXK81283.1"/>
    <property type="molecule type" value="Genomic_DNA"/>
</dbReference>
<evidence type="ECO:0000256" key="1">
    <source>
        <dbReference type="SAM" id="SignalP"/>
    </source>
</evidence>
<reference evidence="2 3" key="1">
    <citation type="submission" date="2018-07" db="EMBL/GenBank/DDBJ databases">
        <authorList>
            <person name="Quirk P.G."/>
            <person name="Krulwich T.A."/>
        </authorList>
    </citation>
    <scope>NUCLEOTIDE SEQUENCE [LARGE SCALE GENOMIC DNA]</scope>
    <source>
        <strain evidence="2 3">CC-BB4</strain>
    </source>
</reference>
<evidence type="ECO:0000313" key="3">
    <source>
        <dbReference type="Proteomes" id="UP000254889"/>
    </source>
</evidence>
<feature type="chain" id="PRO_5017056155" description="DUF2510 domain-containing protein" evidence="1">
    <location>
        <begin position="25"/>
        <end position="105"/>
    </location>
</feature>